<dbReference type="Gene3D" id="2.130.10.10">
    <property type="entry name" value="YVTN repeat-like/Quinoprotein amine dehydrogenase"/>
    <property type="match status" value="2"/>
</dbReference>
<dbReference type="GO" id="GO:0005858">
    <property type="term" value="C:axonemal dynein complex"/>
    <property type="evidence" value="ECO:0007669"/>
    <property type="project" value="TreeGrafter"/>
</dbReference>
<dbReference type="SUPFAM" id="SSF50978">
    <property type="entry name" value="WD40 repeat-like"/>
    <property type="match status" value="1"/>
</dbReference>
<organism evidence="13">
    <name type="scientific">Nothobranchius kuhntae</name>
    <name type="common">Beira killifish</name>
    <dbReference type="NCBI Taxonomy" id="321403"/>
    <lineage>
        <taxon>Eukaryota</taxon>
        <taxon>Metazoa</taxon>
        <taxon>Chordata</taxon>
        <taxon>Craniata</taxon>
        <taxon>Vertebrata</taxon>
        <taxon>Euteleostomi</taxon>
        <taxon>Actinopterygii</taxon>
        <taxon>Neopterygii</taxon>
        <taxon>Teleostei</taxon>
        <taxon>Neoteleostei</taxon>
        <taxon>Acanthomorphata</taxon>
        <taxon>Ovalentaria</taxon>
        <taxon>Atherinomorphae</taxon>
        <taxon>Cyprinodontiformes</taxon>
        <taxon>Nothobranchiidae</taxon>
        <taxon>Nothobranchius</taxon>
    </lineage>
</organism>
<dbReference type="GO" id="GO:0003341">
    <property type="term" value="P:cilium movement"/>
    <property type="evidence" value="ECO:0007669"/>
    <property type="project" value="TreeGrafter"/>
</dbReference>
<protein>
    <recommendedName>
        <fullName evidence="10">Dynein axonemal intermediate chain 4</fullName>
    </recommendedName>
    <alternativeName>
        <fullName evidence="11">WD repeat-containing protein 78</fullName>
    </alternativeName>
</protein>
<evidence type="ECO:0000313" key="13">
    <source>
        <dbReference type="EMBL" id="SBR04201.1"/>
    </source>
</evidence>
<keyword evidence="6" id="KW-0969">Cilium</keyword>
<dbReference type="PANTHER" id="PTHR12442:SF12">
    <property type="entry name" value="DYNEIN AXONEMAL INTERMEDIATE CHAIN 4"/>
    <property type="match status" value="1"/>
</dbReference>
<keyword evidence="7" id="KW-0206">Cytoskeleton</keyword>
<dbReference type="SMART" id="SM00320">
    <property type="entry name" value="WD40"/>
    <property type="match status" value="5"/>
</dbReference>
<keyword evidence="3" id="KW-0853">WD repeat</keyword>
<feature type="region of interest" description="Disordered" evidence="12">
    <location>
        <begin position="263"/>
        <end position="286"/>
    </location>
</feature>
<dbReference type="PANTHER" id="PTHR12442">
    <property type="entry name" value="DYNEIN INTERMEDIATE CHAIN"/>
    <property type="match status" value="1"/>
</dbReference>
<evidence type="ECO:0000256" key="2">
    <source>
        <dbReference type="ARBA" id="ARBA00022490"/>
    </source>
</evidence>
<evidence type="ECO:0000256" key="9">
    <source>
        <dbReference type="ARBA" id="ARBA00024190"/>
    </source>
</evidence>
<dbReference type="InterPro" id="IPR001680">
    <property type="entry name" value="WD40_rpt"/>
</dbReference>
<evidence type="ECO:0000256" key="4">
    <source>
        <dbReference type="ARBA" id="ARBA00022737"/>
    </source>
</evidence>
<evidence type="ECO:0000256" key="3">
    <source>
        <dbReference type="ARBA" id="ARBA00022574"/>
    </source>
</evidence>
<evidence type="ECO:0000256" key="10">
    <source>
        <dbReference type="ARBA" id="ARBA00040002"/>
    </source>
</evidence>
<dbReference type="InterPro" id="IPR036322">
    <property type="entry name" value="WD40_repeat_dom_sf"/>
</dbReference>
<dbReference type="Pfam" id="PF00400">
    <property type="entry name" value="WD40"/>
    <property type="match status" value="2"/>
</dbReference>
<dbReference type="EMBL" id="HAED01017756">
    <property type="protein sequence ID" value="SBR04201.1"/>
    <property type="molecule type" value="Transcribed_RNA"/>
</dbReference>
<name>A0A1A8J3X4_NOTKU</name>
<evidence type="ECO:0000256" key="1">
    <source>
        <dbReference type="ARBA" id="ARBA00004611"/>
    </source>
</evidence>
<sequence>MSEVRDNSRRSLSVTEQRSRSRRTSLLASPSRRSLSLGSVRTSRPAVQLLDEEGNDVTPQPLYQVDPAAAPLKVSRFLVDQLSFGSVSDHTTVSGSFLRFGSVFGSSRISSHSTIEEMNKETGEAFSKGNALLAIADETAMKNMLDEEVTEAMLDEKIEILLTESETISLLDIPSTVASADETVMEKHSRYAEVCSSRMTSETYVDQPVQTQNGATKDKPVQSEAPLRVDAATAFSILDLSDAPELEQTVDISKAKGKDSVVAGLDSGTERSGSLISSTSTGCASSSQKEVDKFGTILNAQSDLQLTTMSEAFQNTLLVMERNILSSSVQHGLVPLLEDRLAELPPSLTCLSVFSCELSRGRSISSMAWNKKNPDLLAVGHGEPDSRNQKAGLVCCWSLNNPTRPERIIHCNSVVTCLDFSACSPGQLAVGMCDGTIAVYDVQSPDAKSQVISSCECPNRHLGPVWQLRWIQQELSYTEEKAEALFSLGEDGRMRRWSILKGVFDCADVMKLKRINHKKKKDGKNETGKATESVLSALIPGLCFDFHPTDSSIYLIGTWEGVIHKCSCSNRQQFLEMYKKHFAPVNSISWCPLNPDLFLSCSADWTIQLWKHDCLKPVLGFTTTCGGVRDIKWSPKAATVFGAVNKGQLEIWNLDSSFLDPIIVQPAAPGVTMTSLLFASHADYVVVGDAEGQVTVFLLNNLSNGQPGNTRAGSTNASCPGNA</sequence>
<dbReference type="GO" id="GO:0045504">
    <property type="term" value="F:dynein heavy chain binding"/>
    <property type="evidence" value="ECO:0007669"/>
    <property type="project" value="TreeGrafter"/>
</dbReference>
<keyword evidence="2" id="KW-0963">Cytoplasm</keyword>
<dbReference type="InterPro" id="IPR015943">
    <property type="entry name" value="WD40/YVTN_repeat-like_dom_sf"/>
</dbReference>
<feature type="compositionally biased region" description="Low complexity" evidence="12">
    <location>
        <begin position="24"/>
        <end position="40"/>
    </location>
</feature>
<proteinExistence type="predicted"/>
<dbReference type="GO" id="GO:0120293">
    <property type="term" value="C:dynein axonemal particle"/>
    <property type="evidence" value="ECO:0007669"/>
    <property type="project" value="UniProtKB-SubCell"/>
</dbReference>
<feature type="region of interest" description="Disordered" evidence="12">
    <location>
        <begin position="1"/>
        <end position="40"/>
    </location>
</feature>
<accession>A0A1A8J3X4</accession>
<evidence type="ECO:0000256" key="11">
    <source>
        <dbReference type="ARBA" id="ARBA00041557"/>
    </source>
</evidence>
<dbReference type="FunFam" id="2.130.10.10:FF:001248">
    <property type="entry name" value="WD repeat domain 78"/>
    <property type="match status" value="1"/>
</dbReference>
<dbReference type="GO" id="GO:0045503">
    <property type="term" value="F:dynein light chain binding"/>
    <property type="evidence" value="ECO:0007669"/>
    <property type="project" value="TreeGrafter"/>
</dbReference>
<dbReference type="AlphaFoldDB" id="A0A1A8J3X4"/>
<dbReference type="InterPro" id="IPR050687">
    <property type="entry name" value="Dynein_IC"/>
</dbReference>
<evidence type="ECO:0000256" key="12">
    <source>
        <dbReference type="SAM" id="MobiDB-lite"/>
    </source>
</evidence>
<keyword evidence="4" id="KW-0677">Repeat</keyword>
<keyword evidence="8" id="KW-0966">Cell projection</keyword>
<keyword evidence="5" id="KW-0282">Flagellum</keyword>
<comment type="subcellular location">
    <subcellularLocation>
        <location evidence="1">Cytoplasm</location>
        <location evidence="1">Cytoskeleton</location>
        <location evidence="1">Flagellum axoneme</location>
    </subcellularLocation>
    <subcellularLocation>
        <location evidence="9">Dynein axonemal particle</location>
    </subcellularLocation>
</comment>
<gene>
    <name evidence="13" type="primary">WDR78</name>
</gene>
<reference evidence="13" key="2">
    <citation type="submission" date="2016-06" db="EMBL/GenBank/DDBJ databases">
        <title>The genome of a short-lived fish provides insights into sex chromosome evolution and the genetic control of aging.</title>
        <authorList>
            <person name="Reichwald K."/>
            <person name="Felder M."/>
            <person name="Petzold A."/>
            <person name="Koch P."/>
            <person name="Groth M."/>
            <person name="Platzer M."/>
        </authorList>
    </citation>
    <scope>NUCLEOTIDE SEQUENCE</scope>
    <source>
        <tissue evidence="13">Brain</tissue>
    </source>
</reference>
<evidence type="ECO:0000256" key="6">
    <source>
        <dbReference type="ARBA" id="ARBA00023069"/>
    </source>
</evidence>
<evidence type="ECO:0000256" key="5">
    <source>
        <dbReference type="ARBA" id="ARBA00022846"/>
    </source>
</evidence>
<evidence type="ECO:0000256" key="8">
    <source>
        <dbReference type="ARBA" id="ARBA00023273"/>
    </source>
</evidence>
<reference evidence="13" key="1">
    <citation type="submission" date="2016-05" db="EMBL/GenBank/DDBJ databases">
        <authorList>
            <person name="Lavstsen T."/>
            <person name="Jespersen J.S."/>
        </authorList>
    </citation>
    <scope>NUCLEOTIDE SEQUENCE</scope>
    <source>
        <tissue evidence="13">Brain</tissue>
    </source>
</reference>
<feature type="compositionally biased region" description="Low complexity" evidence="12">
    <location>
        <begin position="274"/>
        <end position="286"/>
    </location>
</feature>
<evidence type="ECO:0000256" key="7">
    <source>
        <dbReference type="ARBA" id="ARBA00023212"/>
    </source>
</evidence>